<dbReference type="InterPro" id="IPR045357">
    <property type="entry name" value="Aminopeptidase_N-like_N"/>
</dbReference>
<dbReference type="SMART" id="SM00192">
    <property type="entry name" value="LDLa"/>
    <property type="match status" value="1"/>
</dbReference>
<organism evidence="4 5">
    <name type="scientific">Mytilus coruscus</name>
    <name type="common">Sea mussel</name>
    <dbReference type="NCBI Taxonomy" id="42192"/>
    <lineage>
        <taxon>Eukaryota</taxon>
        <taxon>Metazoa</taxon>
        <taxon>Spiralia</taxon>
        <taxon>Lophotrochozoa</taxon>
        <taxon>Mollusca</taxon>
        <taxon>Bivalvia</taxon>
        <taxon>Autobranchia</taxon>
        <taxon>Pteriomorphia</taxon>
        <taxon>Mytilida</taxon>
        <taxon>Mytiloidea</taxon>
        <taxon>Mytilidae</taxon>
        <taxon>Mytilinae</taxon>
        <taxon>Mytilus</taxon>
    </lineage>
</organism>
<dbReference type="GO" id="GO:0006508">
    <property type="term" value="P:proteolysis"/>
    <property type="evidence" value="ECO:0007669"/>
    <property type="project" value="TreeGrafter"/>
</dbReference>
<evidence type="ECO:0000259" key="3">
    <source>
        <dbReference type="Pfam" id="PF17900"/>
    </source>
</evidence>
<dbReference type="GO" id="GO:0016020">
    <property type="term" value="C:membrane"/>
    <property type="evidence" value="ECO:0007669"/>
    <property type="project" value="TreeGrafter"/>
</dbReference>
<dbReference type="SUPFAM" id="SSF63737">
    <property type="entry name" value="Leukotriene A4 hydrolase N-terminal domain"/>
    <property type="match status" value="1"/>
</dbReference>
<dbReference type="PROSITE" id="PS50068">
    <property type="entry name" value="LDLRA_2"/>
    <property type="match status" value="1"/>
</dbReference>
<keyword evidence="5" id="KW-1185">Reference proteome</keyword>
<evidence type="ECO:0000313" key="4">
    <source>
        <dbReference type="EMBL" id="CAC5400197.1"/>
    </source>
</evidence>
<name>A0A6J8CXW3_MYTCO</name>
<dbReference type="Proteomes" id="UP000507470">
    <property type="component" value="Unassembled WGS sequence"/>
</dbReference>
<gene>
    <name evidence="4" type="ORF">MCOR_34393</name>
</gene>
<dbReference type="PANTHER" id="PTHR11533:SF294">
    <property type="entry name" value="THYROTROPIN-RELEASING HORMONE-DEGRADING ECTOENZYME"/>
    <property type="match status" value="1"/>
</dbReference>
<accession>A0A6J8CXW3</accession>
<dbReference type="InterPro" id="IPR036055">
    <property type="entry name" value="LDL_receptor-like_sf"/>
</dbReference>
<dbReference type="GO" id="GO:0070006">
    <property type="term" value="F:metalloaminopeptidase activity"/>
    <property type="evidence" value="ECO:0007669"/>
    <property type="project" value="TreeGrafter"/>
</dbReference>
<sequence length="329" mass="37657">MCKIQVTVLPKGGETFKQCAANEFTCGDGNGCYEPGRKCDGDDGCSNASGEENCVRLPLDMYPSLYHLEIQPNIYDSKYKKFYVNGFVKIEMLCRHSTNKIVLHSKELDIAENTIVIRPMGSEEEPIYPTLEYNTYYQFIILKSDAQLTAGKTYTVEMSFQGKLILYQVATHFQATEARKAFQCIDEPAVKAKFRVTLVRKTHMVSLSNTDDIRQEERGYTDSLLEICQWKLNHDESTSKILAILQAIQFQNAIRDERIESMESRILDAIGNQRSTENHGTVEKLPLEETECKTGMRFLKTQHFMLNCSETTLQKCEQLQFATLPCYHK</sequence>
<feature type="domain" description="Aminopeptidase N-like N-terminal" evidence="3">
    <location>
        <begin position="63"/>
        <end position="219"/>
    </location>
</feature>
<dbReference type="EMBL" id="CACVKT020006176">
    <property type="protein sequence ID" value="CAC5400197.1"/>
    <property type="molecule type" value="Genomic_DNA"/>
</dbReference>
<dbReference type="Pfam" id="PF17900">
    <property type="entry name" value="Peptidase_M1_N"/>
    <property type="match status" value="1"/>
</dbReference>
<dbReference type="GO" id="GO:0016285">
    <property type="term" value="F:alanyl aminopeptidase activity"/>
    <property type="evidence" value="ECO:0007669"/>
    <property type="project" value="UniProtKB-EC"/>
</dbReference>
<dbReference type="EC" id="3.4.11.2" evidence="4"/>
<protein>
    <submittedName>
        <fullName evidence="4">ANPEP</fullName>
        <ecNumber evidence="4">3.4.11.2</ecNumber>
    </submittedName>
</protein>
<dbReference type="OrthoDB" id="275509at2759"/>
<dbReference type="GO" id="GO:0008270">
    <property type="term" value="F:zinc ion binding"/>
    <property type="evidence" value="ECO:0007669"/>
    <property type="project" value="TreeGrafter"/>
</dbReference>
<dbReference type="PANTHER" id="PTHR11533">
    <property type="entry name" value="PROTEASE M1 ZINC METALLOPROTEASE"/>
    <property type="match status" value="1"/>
</dbReference>
<keyword evidence="4" id="KW-0378">Hydrolase</keyword>
<reference evidence="4 5" key="1">
    <citation type="submission" date="2020-06" db="EMBL/GenBank/DDBJ databases">
        <authorList>
            <person name="Li R."/>
            <person name="Bekaert M."/>
        </authorList>
    </citation>
    <scope>NUCLEOTIDE SEQUENCE [LARGE SCALE GENOMIC DNA]</scope>
    <source>
        <strain evidence="5">wild</strain>
    </source>
</reference>
<evidence type="ECO:0000256" key="2">
    <source>
        <dbReference type="PROSITE-ProRule" id="PRU00124"/>
    </source>
</evidence>
<dbReference type="InterPro" id="IPR042097">
    <property type="entry name" value="Aminopeptidase_N-like_N_sf"/>
</dbReference>
<keyword evidence="1 2" id="KW-1015">Disulfide bond</keyword>
<dbReference type="GO" id="GO:0005737">
    <property type="term" value="C:cytoplasm"/>
    <property type="evidence" value="ECO:0007669"/>
    <property type="project" value="TreeGrafter"/>
</dbReference>
<dbReference type="InterPro" id="IPR002172">
    <property type="entry name" value="LDrepeatLR_classA_rpt"/>
</dbReference>
<keyword evidence="4" id="KW-0645">Protease</keyword>
<dbReference type="Gene3D" id="2.60.40.1730">
    <property type="entry name" value="tricorn interacting facor f3 domain"/>
    <property type="match status" value="1"/>
</dbReference>
<feature type="disulfide bond" evidence="2">
    <location>
        <begin position="39"/>
        <end position="54"/>
    </location>
</feature>
<dbReference type="GO" id="GO:0043171">
    <property type="term" value="P:peptide catabolic process"/>
    <property type="evidence" value="ECO:0007669"/>
    <property type="project" value="TreeGrafter"/>
</dbReference>
<evidence type="ECO:0000313" key="5">
    <source>
        <dbReference type="Proteomes" id="UP000507470"/>
    </source>
</evidence>
<dbReference type="Gene3D" id="4.10.400.10">
    <property type="entry name" value="Low-density Lipoprotein Receptor"/>
    <property type="match status" value="1"/>
</dbReference>
<dbReference type="SUPFAM" id="SSF57424">
    <property type="entry name" value="LDL receptor-like module"/>
    <property type="match status" value="1"/>
</dbReference>
<dbReference type="GO" id="GO:0005615">
    <property type="term" value="C:extracellular space"/>
    <property type="evidence" value="ECO:0007669"/>
    <property type="project" value="TreeGrafter"/>
</dbReference>
<keyword evidence="4" id="KW-0031">Aminopeptidase</keyword>
<dbReference type="GO" id="GO:0042277">
    <property type="term" value="F:peptide binding"/>
    <property type="evidence" value="ECO:0007669"/>
    <property type="project" value="TreeGrafter"/>
</dbReference>
<proteinExistence type="predicted"/>
<dbReference type="AlphaFoldDB" id="A0A6J8CXW3"/>
<dbReference type="InterPro" id="IPR050344">
    <property type="entry name" value="Peptidase_M1_aminopeptidases"/>
</dbReference>
<evidence type="ECO:0000256" key="1">
    <source>
        <dbReference type="ARBA" id="ARBA00023157"/>
    </source>
</evidence>
<comment type="caution">
    <text evidence="2">Lacks conserved residue(s) required for the propagation of feature annotation.</text>
</comment>